<evidence type="ECO:0000313" key="2">
    <source>
        <dbReference type="Proteomes" id="UP000765509"/>
    </source>
</evidence>
<organism evidence="1 2">
    <name type="scientific">Austropuccinia psidii MF-1</name>
    <dbReference type="NCBI Taxonomy" id="1389203"/>
    <lineage>
        <taxon>Eukaryota</taxon>
        <taxon>Fungi</taxon>
        <taxon>Dikarya</taxon>
        <taxon>Basidiomycota</taxon>
        <taxon>Pucciniomycotina</taxon>
        <taxon>Pucciniomycetes</taxon>
        <taxon>Pucciniales</taxon>
        <taxon>Sphaerophragmiaceae</taxon>
        <taxon>Austropuccinia</taxon>
    </lineage>
</organism>
<dbReference type="EMBL" id="AVOT02004636">
    <property type="protein sequence ID" value="MBW0476919.1"/>
    <property type="molecule type" value="Genomic_DNA"/>
</dbReference>
<dbReference type="OrthoDB" id="2506710at2759"/>
<gene>
    <name evidence="1" type="ORF">O181_016634</name>
</gene>
<dbReference type="AlphaFoldDB" id="A0A9Q3GS05"/>
<keyword evidence="2" id="KW-1185">Reference proteome</keyword>
<accession>A0A9Q3GS05</accession>
<name>A0A9Q3GS05_9BASI</name>
<evidence type="ECO:0000313" key="1">
    <source>
        <dbReference type="EMBL" id="MBW0476919.1"/>
    </source>
</evidence>
<protein>
    <submittedName>
        <fullName evidence="1">Uncharacterized protein</fullName>
    </submittedName>
</protein>
<sequence length="107" mass="12709">MGKYSWRFRMETFFEEAIFNIESKSPISWLLKQKDRLTTLHPDMSETMVHKMIVIRLSGYLEHAIGSRFIEPFNTEDYIYSMEDITTKKKLVEIDINTQQTIQLVGK</sequence>
<dbReference type="Proteomes" id="UP000765509">
    <property type="component" value="Unassembled WGS sequence"/>
</dbReference>
<proteinExistence type="predicted"/>
<reference evidence="1" key="1">
    <citation type="submission" date="2021-03" db="EMBL/GenBank/DDBJ databases">
        <title>Draft genome sequence of rust myrtle Austropuccinia psidii MF-1, a brazilian biotype.</title>
        <authorList>
            <person name="Quecine M.C."/>
            <person name="Pachon D.M.R."/>
            <person name="Bonatelli M.L."/>
            <person name="Correr F.H."/>
            <person name="Franceschini L.M."/>
            <person name="Leite T.F."/>
            <person name="Margarido G.R.A."/>
            <person name="Almeida C.A."/>
            <person name="Ferrarezi J.A."/>
            <person name="Labate C.A."/>
        </authorList>
    </citation>
    <scope>NUCLEOTIDE SEQUENCE</scope>
    <source>
        <strain evidence="1">MF-1</strain>
    </source>
</reference>
<comment type="caution">
    <text evidence="1">The sequence shown here is derived from an EMBL/GenBank/DDBJ whole genome shotgun (WGS) entry which is preliminary data.</text>
</comment>